<evidence type="ECO:0008006" key="3">
    <source>
        <dbReference type="Google" id="ProtNLM"/>
    </source>
</evidence>
<dbReference type="EMBL" id="CP159290">
    <property type="protein sequence ID" value="XCH29297.1"/>
    <property type="molecule type" value="Genomic_DNA"/>
</dbReference>
<keyword evidence="1" id="KW-0812">Transmembrane</keyword>
<evidence type="ECO:0000256" key="1">
    <source>
        <dbReference type="SAM" id="Phobius"/>
    </source>
</evidence>
<dbReference type="RefSeq" id="WP_353707595.1">
    <property type="nucleotide sequence ID" value="NZ_CP159290.1"/>
</dbReference>
<feature type="transmembrane region" description="Helical" evidence="1">
    <location>
        <begin position="38"/>
        <end position="58"/>
    </location>
</feature>
<proteinExistence type="predicted"/>
<reference evidence="2" key="1">
    <citation type="submission" date="2024-06" db="EMBL/GenBank/DDBJ databases">
        <title>Complete genome sequence of the cellulolytic actinobacterium, Cellulosimicrobium ES-005.</title>
        <authorList>
            <person name="Matthews C.T."/>
            <person name="Underwood K.D."/>
            <person name="Ghanchi K.M."/>
            <person name="Fields S.D."/>
            <person name="Gardner S.G."/>
        </authorList>
    </citation>
    <scope>NUCLEOTIDE SEQUENCE</scope>
    <source>
        <strain evidence="2">ES-005</strain>
    </source>
</reference>
<keyword evidence="1" id="KW-0472">Membrane</keyword>
<dbReference type="AlphaFoldDB" id="A0AAU8FZ52"/>
<feature type="transmembrane region" description="Helical" evidence="1">
    <location>
        <begin position="6"/>
        <end position="26"/>
    </location>
</feature>
<gene>
    <name evidence="2" type="ORF">ABRQ22_17190</name>
</gene>
<keyword evidence="1" id="KW-1133">Transmembrane helix</keyword>
<sequence length="81" mass="8895">MTDFVLSLVRTVVPIGVGALISWLALRGVEVEESAQNALISGATALIIAAYYAAARALETRWPWFGYLLGTRSEPTYDRKH</sequence>
<organism evidence="2">
    <name type="scientific">Cellulosimicrobium sp. ES-005</name>
    <dbReference type="NCBI Taxonomy" id="3163031"/>
    <lineage>
        <taxon>Bacteria</taxon>
        <taxon>Bacillati</taxon>
        <taxon>Actinomycetota</taxon>
        <taxon>Actinomycetes</taxon>
        <taxon>Micrococcales</taxon>
        <taxon>Promicromonosporaceae</taxon>
        <taxon>Cellulosimicrobium</taxon>
    </lineage>
</organism>
<name>A0AAU8FZ52_9MICO</name>
<evidence type="ECO:0000313" key="2">
    <source>
        <dbReference type="EMBL" id="XCH29297.1"/>
    </source>
</evidence>
<protein>
    <recommendedName>
        <fullName evidence="3">Holin</fullName>
    </recommendedName>
</protein>
<accession>A0AAU8FZ52</accession>